<gene>
    <name evidence="1" type="ORF">IFM46972_07687</name>
</gene>
<dbReference type="Proteomes" id="UP000465221">
    <property type="component" value="Unassembled WGS sequence"/>
</dbReference>
<comment type="caution">
    <text evidence="1">The sequence shown here is derived from an EMBL/GenBank/DDBJ whole genome shotgun (WGS) entry which is preliminary data.</text>
</comment>
<sequence length="81" mass="9322">MNQTVRNVISEDETSYILKEKLEARLRLLFGYPIKVQVIKFNPALPSSNTVLSLTLYTMKHVNGRYCFEAPREVTTSSQEL</sequence>
<evidence type="ECO:0000313" key="1">
    <source>
        <dbReference type="EMBL" id="GFF45002.1"/>
    </source>
</evidence>
<proteinExistence type="predicted"/>
<protein>
    <submittedName>
        <fullName evidence="1">Uncharacterized protein</fullName>
    </submittedName>
</protein>
<dbReference type="EMBL" id="BLKC01000060">
    <property type="protein sequence ID" value="GFF45002.1"/>
    <property type="molecule type" value="Genomic_DNA"/>
</dbReference>
<dbReference type="AlphaFoldDB" id="A0A8H3PAW7"/>
<name>A0A8H3PAW7_9EURO</name>
<reference evidence="1 2" key="1">
    <citation type="submission" date="2020-01" db="EMBL/GenBank/DDBJ databases">
        <title>Draft genome sequence of Aspergillus udagawae IFM 46972.</title>
        <authorList>
            <person name="Takahashi H."/>
            <person name="Yaguchi T."/>
        </authorList>
    </citation>
    <scope>NUCLEOTIDE SEQUENCE [LARGE SCALE GENOMIC DNA]</scope>
    <source>
        <strain evidence="1 2">IFM 46972</strain>
    </source>
</reference>
<evidence type="ECO:0000313" key="2">
    <source>
        <dbReference type="Proteomes" id="UP000465221"/>
    </source>
</evidence>
<accession>A0A8H3PAW7</accession>
<organism evidence="1 2">
    <name type="scientific">Aspergillus udagawae</name>
    <dbReference type="NCBI Taxonomy" id="91492"/>
    <lineage>
        <taxon>Eukaryota</taxon>
        <taxon>Fungi</taxon>
        <taxon>Dikarya</taxon>
        <taxon>Ascomycota</taxon>
        <taxon>Pezizomycotina</taxon>
        <taxon>Eurotiomycetes</taxon>
        <taxon>Eurotiomycetidae</taxon>
        <taxon>Eurotiales</taxon>
        <taxon>Aspergillaceae</taxon>
        <taxon>Aspergillus</taxon>
        <taxon>Aspergillus subgen. Fumigati</taxon>
    </lineage>
</organism>